<dbReference type="Proteomes" id="UP000236291">
    <property type="component" value="Unassembled WGS sequence"/>
</dbReference>
<reference evidence="3 4" key="1">
    <citation type="journal article" date="2014" name="Am. J. Bot.">
        <title>Genome assembly and annotation for red clover (Trifolium pratense; Fabaceae).</title>
        <authorList>
            <person name="Istvanek J."/>
            <person name="Jaros M."/>
            <person name="Krenek A."/>
            <person name="Repkova J."/>
        </authorList>
    </citation>
    <scope>NUCLEOTIDE SEQUENCE [LARGE SCALE GENOMIC DNA]</scope>
    <source>
        <strain evidence="4">cv. Tatra</strain>
        <tissue evidence="3">Young leaves</tissue>
    </source>
</reference>
<evidence type="ECO:0000313" key="4">
    <source>
        <dbReference type="Proteomes" id="UP000236291"/>
    </source>
</evidence>
<proteinExistence type="predicted"/>
<organism evidence="3 4">
    <name type="scientific">Trifolium pratense</name>
    <name type="common">Red clover</name>
    <dbReference type="NCBI Taxonomy" id="57577"/>
    <lineage>
        <taxon>Eukaryota</taxon>
        <taxon>Viridiplantae</taxon>
        <taxon>Streptophyta</taxon>
        <taxon>Embryophyta</taxon>
        <taxon>Tracheophyta</taxon>
        <taxon>Spermatophyta</taxon>
        <taxon>Magnoliopsida</taxon>
        <taxon>eudicotyledons</taxon>
        <taxon>Gunneridae</taxon>
        <taxon>Pentapetalae</taxon>
        <taxon>rosids</taxon>
        <taxon>fabids</taxon>
        <taxon>Fabales</taxon>
        <taxon>Fabaceae</taxon>
        <taxon>Papilionoideae</taxon>
        <taxon>50 kb inversion clade</taxon>
        <taxon>NPAAA clade</taxon>
        <taxon>Hologalegina</taxon>
        <taxon>IRL clade</taxon>
        <taxon>Trifolieae</taxon>
        <taxon>Trifolium</taxon>
    </lineage>
</organism>
<feature type="signal peptide" evidence="2">
    <location>
        <begin position="1"/>
        <end position="29"/>
    </location>
</feature>
<dbReference type="AlphaFoldDB" id="A0A2K3JRU9"/>
<reference evidence="3 4" key="2">
    <citation type="journal article" date="2017" name="Front. Plant Sci.">
        <title>Gene Classification and Mining of Molecular Markers Useful in Red Clover (Trifolium pratense) Breeding.</title>
        <authorList>
            <person name="Istvanek J."/>
            <person name="Dluhosova J."/>
            <person name="Dluhos P."/>
            <person name="Patkova L."/>
            <person name="Nedelnik J."/>
            <person name="Repkova J."/>
        </authorList>
    </citation>
    <scope>NUCLEOTIDE SEQUENCE [LARGE SCALE GENOMIC DNA]</scope>
    <source>
        <strain evidence="4">cv. Tatra</strain>
        <tissue evidence="3">Young leaves</tissue>
    </source>
</reference>
<feature type="compositionally biased region" description="Basic and acidic residues" evidence="1">
    <location>
        <begin position="40"/>
        <end position="77"/>
    </location>
</feature>
<sequence>MIRSIKRSIGVEYIIRWLLLFLGARGGEGVTDDWDDGDEIGVRGDSMKMESESGDEIGVRGDSMKKKQESERAFRKE</sequence>
<evidence type="ECO:0000256" key="2">
    <source>
        <dbReference type="SAM" id="SignalP"/>
    </source>
</evidence>
<feature type="region of interest" description="Disordered" evidence="1">
    <location>
        <begin position="33"/>
        <end position="77"/>
    </location>
</feature>
<evidence type="ECO:0000256" key="1">
    <source>
        <dbReference type="SAM" id="MobiDB-lite"/>
    </source>
</evidence>
<gene>
    <name evidence="3" type="ORF">L195_g058363</name>
</gene>
<feature type="chain" id="PRO_5014441622" evidence="2">
    <location>
        <begin position="30"/>
        <end position="77"/>
    </location>
</feature>
<comment type="caution">
    <text evidence="3">The sequence shown here is derived from an EMBL/GenBank/DDBJ whole genome shotgun (WGS) entry which is preliminary data.</text>
</comment>
<accession>A0A2K3JRU9</accession>
<name>A0A2K3JRU9_TRIPR</name>
<keyword evidence="2" id="KW-0732">Signal</keyword>
<dbReference type="EMBL" id="ASHM01120750">
    <property type="protein sequence ID" value="PNX56761.1"/>
    <property type="molecule type" value="Genomic_DNA"/>
</dbReference>
<protein>
    <submittedName>
        <fullName evidence="3">Uncharacterized protein</fullName>
    </submittedName>
</protein>
<evidence type="ECO:0000313" key="3">
    <source>
        <dbReference type="EMBL" id="PNX56761.1"/>
    </source>
</evidence>